<comment type="caution">
    <text evidence="1">The sequence shown here is derived from an EMBL/GenBank/DDBJ whole genome shotgun (WGS) entry which is preliminary data.</text>
</comment>
<dbReference type="RefSeq" id="WP_217864049.1">
    <property type="nucleotide sequence ID" value="NZ_JAHSTX010000001.1"/>
</dbReference>
<name>A0ABS6RLF9_9PSED</name>
<evidence type="ECO:0000313" key="2">
    <source>
        <dbReference type="Proteomes" id="UP001048763"/>
    </source>
</evidence>
<accession>A0ABS6RLF9</accession>
<protein>
    <recommendedName>
        <fullName evidence="3">Integrase</fullName>
    </recommendedName>
</protein>
<reference evidence="1" key="1">
    <citation type="submission" date="2021-06" db="EMBL/GenBank/DDBJ databases">
        <title>Updating the genus Pseudomonas: Description of 43 new species and partition of the Pseudomonas putida group.</title>
        <authorList>
            <person name="Girard L."/>
            <person name="Lood C."/>
            <person name="Vandamme P."/>
            <person name="Rokni-Zadeh H."/>
            <person name="Van Noort V."/>
            <person name="Hofte M."/>
            <person name="Lavigne R."/>
            <person name="De Mot R."/>
        </authorList>
    </citation>
    <scope>NUCLEOTIDE SEQUENCE</scope>
    <source>
        <strain evidence="1">SWRI88</strain>
    </source>
</reference>
<sequence length="628" mass="70348">MQVVFSPEREDGDVVSYNEEGAPLSFKDDDIWRMEHLRTRLSENVNLHVGRLFQARDRFYVDSTKLARDVLKIIVEGKHKGESIRFGTVKSYYKLVKKMGGYCADNDIPFHTMLTTPHHLISFAKTAPGASAQNLSGLLIRMHEELKLDLPYELIPFIRDLVTNFEKAQTLAIPPRILSIKTFQFEEILDLFLHNCRDISRFACRVGASKFYARCKERQEILAGANGALDLTFDEAVLDNNLEKIQQLFKINQISGFSLFLTLVQYSAKCLIQIFSAARHSEALELRYGCLGRIYIRDLEIRTITGLPAKKKDVSTPVTWVTSNLGVKAVKAARILSRIIYKTYGSKTSVDALLFISTTFSPLSSKAPGGPFPQVSKSLIPCNVDKYLLPVVFEEADYLDLKYLLPLGETDAHPKLIVGEPWNLTTHQFRRSFGIYGTASGLAGFPALKRQFHHFKMSTSIAYGEAGSARVEFGGEPDHIRLIYDDVSLSMDACLYVQDVLFSTEKLYGPRGKYIEKNIKPALGGNIRLVYEETAYAVKNGLMAYSETILGGCTTTSACKEKAHGSVVVCTECSQGVIKKSKLIPVIDAQEELVLSLPADSVEFRTEKGQLEDLQKFLVSILEIENDK</sequence>
<gene>
    <name evidence="1" type="ORF">KVG85_13065</name>
</gene>
<dbReference type="EMBL" id="JAHSTX010000001">
    <property type="protein sequence ID" value="MBV4547031.1"/>
    <property type="molecule type" value="Genomic_DNA"/>
</dbReference>
<dbReference type="Proteomes" id="UP001048763">
    <property type="component" value="Unassembled WGS sequence"/>
</dbReference>
<proteinExistence type="predicted"/>
<organism evidence="1 2">
    <name type="scientific">Pseudomonas triticicola</name>
    <dbReference type="NCBI Taxonomy" id="2842345"/>
    <lineage>
        <taxon>Bacteria</taxon>
        <taxon>Pseudomonadati</taxon>
        <taxon>Pseudomonadota</taxon>
        <taxon>Gammaproteobacteria</taxon>
        <taxon>Pseudomonadales</taxon>
        <taxon>Pseudomonadaceae</taxon>
        <taxon>Pseudomonas</taxon>
    </lineage>
</organism>
<evidence type="ECO:0000313" key="1">
    <source>
        <dbReference type="EMBL" id="MBV4547031.1"/>
    </source>
</evidence>
<evidence type="ECO:0008006" key="3">
    <source>
        <dbReference type="Google" id="ProtNLM"/>
    </source>
</evidence>
<keyword evidence="2" id="KW-1185">Reference proteome</keyword>